<dbReference type="SUPFAM" id="SSF53098">
    <property type="entry name" value="Ribonuclease H-like"/>
    <property type="match status" value="1"/>
</dbReference>
<dbReference type="PROSITE" id="PS50994">
    <property type="entry name" value="INTEGRASE"/>
    <property type="match status" value="1"/>
</dbReference>
<dbReference type="InterPro" id="IPR012337">
    <property type="entry name" value="RNaseH-like_sf"/>
</dbReference>
<dbReference type="InterPro" id="IPR036397">
    <property type="entry name" value="RNaseH_sf"/>
</dbReference>
<proteinExistence type="predicted"/>
<evidence type="ECO:0000313" key="3">
    <source>
        <dbReference type="Proteomes" id="UP000177080"/>
    </source>
</evidence>
<dbReference type="InterPro" id="IPR001584">
    <property type="entry name" value="Integrase_cat-core"/>
</dbReference>
<dbReference type="PANTHER" id="PTHR46889:SF7">
    <property type="entry name" value="TRANSPOSASE FOR INSERTION SEQUENCE ELEMENT IS904"/>
    <property type="match status" value="1"/>
</dbReference>
<dbReference type="Gene3D" id="3.30.420.10">
    <property type="entry name" value="Ribonuclease H-like superfamily/Ribonuclease H"/>
    <property type="match status" value="1"/>
</dbReference>
<gene>
    <name evidence="2" type="ORF">A2989_04385</name>
</gene>
<feature type="domain" description="Integrase catalytic" evidence="1">
    <location>
        <begin position="96"/>
        <end position="257"/>
    </location>
</feature>
<comment type="caution">
    <text evidence="2">The sequence shown here is derived from an EMBL/GenBank/DDBJ whole genome shotgun (WGS) entry which is preliminary data.</text>
</comment>
<dbReference type="PANTHER" id="PTHR46889">
    <property type="entry name" value="TRANSPOSASE INSF FOR INSERTION SEQUENCE IS3B-RELATED"/>
    <property type="match status" value="1"/>
</dbReference>
<sequence length="260" mass="30252">MVSHLLGICRAGWYKNRGKLKFRDERLKEDILEILKANPGYGHRRIALALSLGKRRVRRVMRLFGIKPYKRKARWSKKRDRGRLAAKYPNLIKNSCPIKPGIILAGDFTRIPYRGGIVYLTTFIDLYTREIVGWSVATRHTSDLVINSLFDAIKTLGKIPLTIHTDQGAEYTGGEYTRLLEKLGIRVSLSRKRSPWENGYQESFYDNFKTDLGLEFDRFESLGELIEAVHQTIAYYNQTRIHTSLKMSPRQFLHLYNQRT</sequence>
<dbReference type="InterPro" id="IPR048020">
    <property type="entry name" value="Transpos_IS3"/>
</dbReference>
<organism evidence="2 3">
    <name type="scientific">Candidatus Amesbacteria bacterium RIFCSPLOWO2_01_FULL_48_25</name>
    <dbReference type="NCBI Taxonomy" id="1797259"/>
    <lineage>
        <taxon>Bacteria</taxon>
        <taxon>Candidatus Amesiibacteriota</taxon>
    </lineage>
</organism>
<name>A0A1F4ZCL2_9BACT</name>
<evidence type="ECO:0000259" key="1">
    <source>
        <dbReference type="PROSITE" id="PS50994"/>
    </source>
</evidence>
<dbReference type="Pfam" id="PF13333">
    <property type="entry name" value="rve_2"/>
    <property type="match status" value="1"/>
</dbReference>
<dbReference type="EMBL" id="MEXN01000004">
    <property type="protein sequence ID" value="OGD03908.1"/>
    <property type="molecule type" value="Genomic_DNA"/>
</dbReference>
<dbReference type="InterPro" id="IPR050900">
    <property type="entry name" value="Transposase_IS3/IS150/IS904"/>
</dbReference>
<dbReference type="NCBIfam" id="NF033516">
    <property type="entry name" value="transpos_IS3"/>
    <property type="match status" value="1"/>
</dbReference>
<dbReference type="GO" id="GO:0003676">
    <property type="term" value="F:nucleic acid binding"/>
    <property type="evidence" value="ECO:0007669"/>
    <property type="project" value="InterPro"/>
</dbReference>
<dbReference type="AlphaFoldDB" id="A0A1F4ZCL2"/>
<accession>A0A1F4ZCL2</accession>
<dbReference type="Pfam" id="PF00665">
    <property type="entry name" value="rve"/>
    <property type="match status" value="1"/>
</dbReference>
<evidence type="ECO:0000313" key="2">
    <source>
        <dbReference type="EMBL" id="OGD03908.1"/>
    </source>
</evidence>
<protein>
    <recommendedName>
        <fullName evidence="1">Integrase catalytic domain-containing protein</fullName>
    </recommendedName>
</protein>
<dbReference type="Proteomes" id="UP000177080">
    <property type="component" value="Unassembled WGS sequence"/>
</dbReference>
<dbReference type="GO" id="GO:0015074">
    <property type="term" value="P:DNA integration"/>
    <property type="evidence" value="ECO:0007669"/>
    <property type="project" value="InterPro"/>
</dbReference>
<dbReference type="STRING" id="1797259.A2989_04385"/>
<reference evidence="2 3" key="1">
    <citation type="journal article" date="2016" name="Nat. Commun.">
        <title>Thousands of microbial genomes shed light on interconnected biogeochemical processes in an aquifer system.</title>
        <authorList>
            <person name="Anantharaman K."/>
            <person name="Brown C.T."/>
            <person name="Hug L.A."/>
            <person name="Sharon I."/>
            <person name="Castelle C.J."/>
            <person name="Probst A.J."/>
            <person name="Thomas B.C."/>
            <person name="Singh A."/>
            <person name="Wilkins M.J."/>
            <person name="Karaoz U."/>
            <person name="Brodie E.L."/>
            <person name="Williams K.H."/>
            <person name="Hubbard S.S."/>
            <person name="Banfield J.F."/>
        </authorList>
    </citation>
    <scope>NUCLEOTIDE SEQUENCE [LARGE SCALE GENOMIC DNA]</scope>
</reference>